<comment type="subcellular location">
    <subcellularLocation>
        <location evidence="1">Membrane</location>
        <topology evidence="1">Multi-pass membrane protein</topology>
    </subcellularLocation>
</comment>
<dbReference type="PIRSF" id="PIRSF001293">
    <property type="entry name" value="ATP6V0A1"/>
    <property type="match status" value="1"/>
</dbReference>
<evidence type="ECO:0000313" key="12">
    <source>
        <dbReference type="Proteomes" id="UP000682877"/>
    </source>
</evidence>
<feature type="transmembrane region" description="Helical" evidence="9">
    <location>
        <begin position="341"/>
        <end position="365"/>
    </location>
</feature>
<evidence type="ECO:0000256" key="7">
    <source>
        <dbReference type="ARBA" id="ARBA00023065"/>
    </source>
</evidence>
<dbReference type="InterPro" id="IPR002490">
    <property type="entry name" value="V-ATPase_116kDa_su"/>
</dbReference>
<dbReference type="AlphaFoldDB" id="A0A8S2ANE3"/>
<feature type="transmembrane region" description="Helical" evidence="9">
    <location>
        <begin position="386"/>
        <end position="403"/>
    </location>
</feature>
<name>A0A8S2ANE3_ARAAE</name>
<evidence type="ECO:0000256" key="10">
    <source>
        <dbReference type="SAM" id="Coils"/>
    </source>
</evidence>
<evidence type="ECO:0000256" key="3">
    <source>
        <dbReference type="ARBA" id="ARBA00022448"/>
    </source>
</evidence>
<evidence type="ECO:0000256" key="2">
    <source>
        <dbReference type="ARBA" id="ARBA00009904"/>
    </source>
</evidence>
<organism evidence="11 12">
    <name type="scientific">Arabidopsis arenosa</name>
    <name type="common">Sand rock-cress</name>
    <name type="synonym">Cardaminopsis arenosa</name>
    <dbReference type="NCBI Taxonomy" id="38785"/>
    <lineage>
        <taxon>Eukaryota</taxon>
        <taxon>Viridiplantae</taxon>
        <taxon>Streptophyta</taxon>
        <taxon>Embryophyta</taxon>
        <taxon>Tracheophyta</taxon>
        <taxon>Spermatophyta</taxon>
        <taxon>Magnoliopsida</taxon>
        <taxon>eudicotyledons</taxon>
        <taxon>Gunneridae</taxon>
        <taxon>Pentapetalae</taxon>
        <taxon>rosids</taxon>
        <taxon>malvids</taxon>
        <taxon>Brassicales</taxon>
        <taxon>Brassicaceae</taxon>
        <taxon>Camelineae</taxon>
        <taxon>Arabidopsis</taxon>
    </lineage>
</organism>
<keyword evidence="10" id="KW-0175">Coiled coil</keyword>
<accession>A0A8S2ANE3</accession>
<feature type="transmembrane region" description="Helical" evidence="9">
    <location>
        <begin position="555"/>
        <end position="573"/>
    </location>
</feature>
<dbReference type="Proteomes" id="UP000682877">
    <property type="component" value="Chromosome 7"/>
</dbReference>
<keyword evidence="6 9" id="KW-1133">Transmembrane helix</keyword>
<evidence type="ECO:0000256" key="6">
    <source>
        <dbReference type="ARBA" id="ARBA00022989"/>
    </source>
</evidence>
<dbReference type="EMBL" id="LR999457">
    <property type="protein sequence ID" value="CAE6151308.1"/>
    <property type="molecule type" value="Genomic_DNA"/>
</dbReference>
<protein>
    <recommendedName>
        <fullName evidence="9">V-type proton ATPase subunit a</fullName>
    </recommendedName>
</protein>
<evidence type="ECO:0000256" key="9">
    <source>
        <dbReference type="RuleBase" id="RU361189"/>
    </source>
</evidence>
<evidence type="ECO:0000256" key="1">
    <source>
        <dbReference type="ARBA" id="ARBA00004141"/>
    </source>
</evidence>
<gene>
    <name evidence="11" type="ORF">AARE701A_LOCUS17316</name>
</gene>
<comment type="function">
    <text evidence="9">Essential component of the vacuolar proton pump (V-ATPase), a multimeric enzyme that catalyzes the translocation of protons across the membranes. Required for assembly and activity of the V-ATPase.</text>
</comment>
<keyword evidence="12" id="KW-1185">Reference proteome</keyword>
<dbReference type="PANTHER" id="PTHR11629">
    <property type="entry name" value="VACUOLAR PROTON ATPASES"/>
    <property type="match status" value="1"/>
</dbReference>
<dbReference type="InterPro" id="IPR026028">
    <property type="entry name" value="V-type_ATPase_116kDa_su_euka"/>
</dbReference>
<evidence type="ECO:0000256" key="4">
    <source>
        <dbReference type="ARBA" id="ARBA00022692"/>
    </source>
</evidence>
<dbReference type="GO" id="GO:0000220">
    <property type="term" value="C:vacuolar proton-transporting V-type ATPase, V0 domain"/>
    <property type="evidence" value="ECO:0007669"/>
    <property type="project" value="InterPro"/>
</dbReference>
<evidence type="ECO:0000313" key="11">
    <source>
        <dbReference type="EMBL" id="CAE6151308.1"/>
    </source>
</evidence>
<evidence type="ECO:0000256" key="5">
    <source>
        <dbReference type="ARBA" id="ARBA00022781"/>
    </source>
</evidence>
<keyword evidence="4 9" id="KW-0812">Transmembrane</keyword>
<keyword evidence="8 9" id="KW-0472">Membrane</keyword>
<dbReference type="Pfam" id="PF01496">
    <property type="entry name" value="V_ATPase_I"/>
    <property type="match status" value="1"/>
</dbReference>
<feature type="transmembrane region" description="Helical" evidence="9">
    <location>
        <begin position="466"/>
        <end position="484"/>
    </location>
</feature>
<dbReference type="GO" id="GO:0051117">
    <property type="term" value="F:ATPase binding"/>
    <property type="evidence" value="ECO:0007669"/>
    <property type="project" value="TreeGrafter"/>
</dbReference>
<keyword evidence="5 9" id="KW-0375">Hydrogen ion transport</keyword>
<keyword evidence="7 9" id="KW-0406">Ion transport</keyword>
<feature type="transmembrane region" description="Helical" evidence="9">
    <location>
        <begin position="674"/>
        <end position="695"/>
    </location>
</feature>
<dbReference type="GO" id="GO:0046961">
    <property type="term" value="F:proton-transporting ATPase activity, rotational mechanism"/>
    <property type="evidence" value="ECO:0007669"/>
    <property type="project" value="InterPro"/>
</dbReference>
<dbReference type="PANTHER" id="PTHR11629:SF112">
    <property type="entry name" value="V-TYPE PROTON ATPASE SUBUNIT A3"/>
    <property type="match status" value="1"/>
</dbReference>
<reference evidence="11" key="1">
    <citation type="submission" date="2021-01" db="EMBL/GenBank/DDBJ databases">
        <authorList>
            <person name="Bezrukov I."/>
        </authorList>
    </citation>
    <scope>NUCLEOTIDE SEQUENCE</scope>
</reference>
<dbReference type="GO" id="GO:0007035">
    <property type="term" value="P:vacuolar acidification"/>
    <property type="evidence" value="ECO:0007669"/>
    <property type="project" value="TreeGrafter"/>
</dbReference>
<proteinExistence type="inferred from homology"/>
<keyword evidence="3 9" id="KW-0813">Transport</keyword>
<sequence>MSKAGVPAKEMLVKENDIDLDDVEVKLGELEAELVEINANNDKLQRSYNELMEYKLVLQKAGEFFSSAHRSATDQQSEIESQQAGEDLLESPLLQEEKSIDSTKQVKLGFLTGLVPREKSMVFERILFRATRGNIFIRQTVIEEPVIDPNTGEKAEKNVFVVFYSGERAKSKILKICEAFGANRYPFSEDLGKQAQMITEVSGRLSELKTTIDAGLGQRNILLQTIGDKFELWNLKVRKEKAIYHTLNMLSLDVTKKCLVAEGWSPVFASNEIQDALQRAAVDSNSQVGSIFQVLRTKESPPTYFRTNKFTSAIQEIVDAYGVAKYQEANPGVFTIVTFPFLFAVMFGDWGHGICILLATMYLILREKKLSSQKLGDIMEMAFGGRYVILMMSLFSIYTGLIYNEFFSIPYPLFAPSAYDCRDTSCSEATTIGLIKVRDTYPFGLDPVWHGSRSELPFLNSLKMKMSILLGVSQMNLGIIMSYFNARFFKSSVNIWFQFIPQMIFLNSLFGYLSVLIIIKWCTGSQADLYHVMIYMFLSPMDELGENQLFPHQKTVQLLLLFLALVSVPCMLLPKPFILKKQHEARHQGQLYAPLDETDESLHVETSGGSHGHEEFEFSEIFVHQLIHTIEFVLGAVSNTASYLRLWALSLAHSELSSVFYEKVLLLAFGYNNVLIWIVGIIVFIFATVGVLLVMETLSAFLHALRLHWVEFQNKFYEGDGYKFAPFTFVFTANEDE</sequence>
<evidence type="ECO:0000256" key="8">
    <source>
        <dbReference type="ARBA" id="ARBA00023136"/>
    </source>
</evidence>
<feature type="transmembrane region" description="Helical" evidence="9">
    <location>
        <begin position="496"/>
        <end position="519"/>
    </location>
</feature>
<comment type="similarity">
    <text evidence="2 9">Belongs to the V-ATPase 116 kDa subunit family.</text>
</comment>
<feature type="coiled-coil region" evidence="10">
    <location>
        <begin position="13"/>
        <end position="54"/>
    </location>
</feature>